<sequence>MGIRTRYDGSASFSQKVVKLCKTKCCIPVCPEQLAGFSTPRPPMEFRGGDAECVLKGCGKIVRVKSGEDVTLKMLQGAREALKLLEITGGVAFAILKERSPSCGVNKVYVDGKIVDGTGIFAYFLKKEGVRIYSEEELT</sequence>
<dbReference type="Pfam" id="PF04463">
    <property type="entry name" value="2-thiour_desulf"/>
    <property type="match status" value="1"/>
</dbReference>
<name>A0A7V5LUF3_UNCW3</name>
<organism evidence="1">
    <name type="scientific">candidate division WOR-3 bacterium</name>
    <dbReference type="NCBI Taxonomy" id="2052148"/>
    <lineage>
        <taxon>Bacteria</taxon>
        <taxon>Bacteria division WOR-3</taxon>
    </lineage>
</organism>
<comment type="caution">
    <text evidence="1">The sequence shown here is derived from an EMBL/GenBank/DDBJ whole genome shotgun (WGS) entry which is preliminary data.</text>
</comment>
<protein>
    <submittedName>
        <fullName evidence="1">DUF523 domain-containing protein</fullName>
    </submittedName>
</protein>
<evidence type="ECO:0000313" key="1">
    <source>
        <dbReference type="EMBL" id="HHF52978.1"/>
    </source>
</evidence>
<gene>
    <name evidence="1" type="ORF">ENL43_01265</name>
</gene>
<dbReference type="AlphaFoldDB" id="A0A7V5LUF3"/>
<dbReference type="Proteomes" id="UP000886050">
    <property type="component" value="Unassembled WGS sequence"/>
</dbReference>
<accession>A0A7V5LUF3</accession>
<dbReference type="PANTHER" id="PTHR30087:SF1">
    <property type="entry name" value="HYPOTHETICAL CYTOSOLIC PROTEIN"/>
    <property type="match status" value="1"/>
</dbReference>
<reference evidence="1" key="1">
    <citation type="journal article" date="2020" name="mSystems">
        <title>Genome- and Community-Level Interaction Insights into Carbon Utilization and Element Cycling Functions of Hydrothermarchaeota in Hydrothermal Sediment.</title>
        <authorList>
            <person name="Zhou Z."/>
            <person name="Liu Y."/>
            <person name="Xu W."/>
            <person name="Pan J."/>
            <person name="Luo Z.H."/>
            <person name="Li M."/>
        </authorList>
    </citation>
    <scope>NUCLEOTIDE SEQUENCE [LARGE SCALE GENOMIC DNA]</scope>
    <source>
        <strain evidence="1">HyVt-96</strain>
    </source>
</reference>
<proteinExistence type="predicted"/>
<dbReference type="InterPro" id="IPR007553">
    <property type="entry name" value="2-thiour_desulf"/>
</dbReference>
<dbReference type="PANTHER" id="PTHR30087">
    <property type="entry name" value="INNER MEMBRANE PROTEIN"/>
    <property type="match status" value="1"/>
</dbReference>
<dbReference type="EMBL" id="DRTX01000073">
    <property type="protein sequence ID" value="HHF52978.1"/>
    <property type="molecule type" value="Genomic_DNA"/>
</dbReference>